<dbReference type="EMBL" id="VSRR010054716">
    <property type="protein sequence ID" value="MPC80682.1"/>
    <property type="molecule type" value="Genomic_DNA"/>
</dbReference>
<sequence length="105" mass="11858">MSLKFLVFLGSSREGRMGENVAKCVVKKLKALSHQAEMIVGKCQTYRLENIDELAPWQGSECKQMLPTKMSSSIDDAEAVVVLLLTNRKSQQKRKCLWIRTSLAK</sequence>
<reference evidence="1 2" key="1">
    <citation type="submission" date="2019-05" db="EMBL/GenBank/DDBJ databases">
        <title>Another draft genome of Portunus trituberculatus and its Hox gene families provides insights of decapod evolution.</title>
        <authorList>
            <person name="Jeong J.-H."/>
            <person name="Song I."/>
            <person name="Kim S."/>
            <person name="Choi T."/>
            <person name="Kim D."/>
            <person name="Ryu S."/>
            <person name="Kim W."/>
        </authorList>
    </citation>
    <scope>NUCLEOTIDE SEQUENCE [LARGE SCALE GENOMIC DNA]</scope>
    <source>
        <tissue evidence="1">Muscle</tissue>
    </source>
</reference>
<protein>
    <submittedName>
        <fullName evidence="1">Uncharacterized protein</fullName>
    </submittedName>
</protein>
<organism evidence="1 2">
    <name type="scientific">Portunus trituberculatus</name>
    <name type="common">Swimming crab</name>
    <name type="synonym">Neptunus trituberculatus</name>
    <dbReference type="NCBI Taxonomy" id="210409"/>
    <lineage>
        <taxon>Eukaryota</taxon>
        <taxon>Metazoa</taxon>
        <taxon>Ecdysozoa</taxon>
        <taxon>Arthropoda</taxon>
        <taxon>Crustacea</taxon>
        <taxon>Multicrustacea</taxon>
        <taxon>Malacostraca</taxon>
        <taxon>Eumalacostraca</taxon>
        <taxon>Eucarida</taxon>
        <taxon>Decapoda</taxon>
        <taxon>Pleocyemata</taxon>
        <taxon>Brachyura</taxon>
        <taxon>Eubrachyura</taxon>
        <taxon>Portunoidea</taxon>
        <taxon>Portunidae</taxon>
        <taxon>Portuninae</taxon>
        <taxon>Portunus</taxon>
    </lineage>
</organism>
<accession>A0A5B7IAB1</accession>
<name>A0A5B7IAB1_PORTR</name>
<evidence type="ECO:0000313" key="1">
    <source>
        <dbReference type="EMBL" id="MPC80682.1"/>
    </source>
</evidence>
<keyword evidence="2" id="KW-1185">Reference proteome</keyword>
<comment type="caution">
    <text evidence="1">The sequence shown here is derived from an EMBL/GenBank/DDBJ whole genome shotgun (WGS) entry which is preliminary data.</text>
</comment>
<dbReference type="Proteomes" id="UP000324222">
    <property type="component" value="Unassembled WGS sequence"/>
</dbReference>
<gene>
    <name evidence="1" type="ORF">E2C01_075268</name>
</gene>
<dbReference type="AlphaFoldDB" id="A0A5B7IAB1"/>
<evidence type="ECO:0000313" key="2">
    <source>
        <dbReference type="Proteomes" id="UP000324222"/>
    </source>
</evidence>
<proteinExistence type="predicted"/>